<keyword evidence="7" id="KW-1185">Reference proteome</keyword>
<name>A0A9W8WQS5_9PLEO</name>
<protein>
    <recommendedName>
        <fullName evidence="8">LysR family regulatory protein</fullName>
    </recommendedName>
</protein>
<dbReference type="Proteomes" id="UP001140562">
    <property type="component" value="Unassembled WGS sequence"/>
</dbReference>
<dbReference type="Pfam" id="PF02458">
    <property type="entry name" value="Transferase"/>
    <property type="match status" value="1"/>
</dbReference>
<sequence length="493" mass="55470">MSFAKIRSPSIDPLTGDKVLPLRFWDTNDVFLKLALDFTFRFDDVLDPEKLRLSLEHLVTIGNWHQIGARYKKNAAGKIEVHIPQCYDEKKPAIVWSHDDRQQSILENELARRLPEHAKALRPTLYEDASTFKSLVARSGRPTKLEQWIEQGHPGLSVHVVSFTDATLVTLSWNHVFFDALGRQDFLLAWQAVLNGKDDEVPTFIPYEEDPLVSLAEGADPRSHVLYGLALTGIWYVLFVMSFIYEVVVHSKEAGRMVRFPKAWVDDLREEAMAELRTKGVAEEDAFLSHGDVLLAFWAKTTLAAQHLRPSQPLYMINAMNLRGASEEVPVPGRVAYIGNAAMGSITISTAADIERLSVSELAGRIREDLKRQRAPDQVRAQVAWQLQCYSKGARAPMSGHWNQLMFSWSNWSRAKFFNVDFSSAVVKTGLPDIERSTKIGQPSLVMNGGHTNGISLRNGGPLIGQDANGDWWANWVMRAEAWPLVEEALSKI</sequence>
<keyword evidence="4" id="KW-0012">Acyltransferase</keyword>
<keyword evidence="5" id="KW-0812">Transmembrane</keyword>
<evidence type="ECO:0000256" key="5">
    <source>
        <dbReference type="SAM" id="Phobius"/>
    </source>
</evidence>
<dbReference type="AlphaFoldDB" id="A0A9W8WQS5"/>
<evidence type="ECO:0000313" key="6">
    <source>
        <dbReference type="EMBL" id="KAJ4330866.1"/>
    </source>
</evidence>
<dbReference type="PANTHER" id="PTHR31896:SF69">
    <property type="entry name" value="FAMILY REGULATORY PROTEIN, PUTATIVE (AFU_ORTHOLOGUE AFUA_3G14730)-RELATED"/>
    <property type="match status" value="1"/>
</dbReference>
<keyword evidence="3" id="KW-0808">Transferase</keyword>
<comment type="similarity">
    <text evidence="2">Belongs to the plant acyltransferase family.</text>
</comment>
<dbReference type="Gene3D" id="3.30.559.10">
    <property type="entry name" value="Chloramphenicol acetyltransferase-like domain"/>
    <property type="match status" value="2"/>
</dbReference>
<organism evidence="6 7">
    <name type="scientific">Didymella glomerata</name>
    <dbReference type="NCBI Taxonomy" id="749621"/>
    <lineage>
        <taxon>Eukaryota</taxon>
        <taxon>Fungi</taxon>
        <taxon>Dikarya</taxon>
        <taxon>Ascomycota</taxon>
        <taxon>Pezizomycotina</taxon>
        <taxon>Dothideomycetes</taxon>
        <taxon>Pleosporomycetidae</taxon>
        <taxon>Pleosporales</taxon>
        <taxon>Pleosporineae</taxon>
        <taxon>Didymellaceae</taxon>
        <taxon>Didymella</taxon>
    </lineage>
</organism>
<evidence type="ECO:0000256" key="2">
    <source>
        <dbReference type="ARBA" id="ARBA00009861"/>
    </source>
</evidence>
<comment type="caution">
    <text evidence="6">The sequence shown here is derived from an EMBL/GenBank/DDBJ whole genome shotgun (WGS) entry which is preliminary data.</text>
</comment>
<accession>A0A9W8WQS5</accession>
<proteinExistence type="inferred from homology"/>
<dbReference type="InterPro" id="IPR051283">
    <property type="entry name" value="Sec_Metabolite_Acyltrans"/>
</dbReference>
<evidence type="ECO:0000256" key="1">
    <source>
        <dbReference type="ARBA" id="ARBA00005179"/>
    </source>
</evidence>
<keyword evidence="5" id="KW-1133">Transmembrane helix</keyword>
<evidence type="ECO:0000313" key="7">
    <source>
        <dbReference type="Proteomes" id="UP001140562"/>
    </source>
</evidence>
<dbReference type="GO" id="GO:0016746">
    <property type="term" value="F:acyltransferase activity"/>
    <property type="evidence" value="ECO:0007669"/>
    <property type="project" value="UniProtKB-KW"/>
</dbReference>
<dbReference type="PANTHER" id="PTHR31896">
    <property type="entry name" value="FAMILY REGULATORY PROTEIN, PUTATIVE (AFU_ORTHOLOGUE AFUA_3G14730)-RELATED"/>
    <property type="match status" value="1"/>
</dbReference>
<evidence type="ECO:0000256" key="4">
    <source>
        <dbReference type="ARBA" id="ARBA00023315"/>
    </source>
</evidence>
<comment type="pathway">
    <text evidence="1">Secondary metabolite biosynthesis.</text>
</comment>
<dbReference type="EMBL" id="JAPEUV010000174">
    <property type="protein sequence ID" value="KAJ4330866.1"/>
    <property type="molecule type" value="Genomic_DNA"/>
</dbReference>
<dbReference type="InterPro" id="IPR023213">
    <property type="entry name" value="CAT-like_dom_sf"/>
</dbReference>
<feature type="transmembrane region" description="Helical" evidence="5">
    <location>
        <begin position="225"/>
        <end position="249"/>
    </location>
</feature>
<dbReference type="OrthoDB" id="21502at2759"/>
<evidence type="ECO:0008006" key="8">
    <source>
        <dbReference type="Google" id="ProtNLM"/>
    </source>
</evidence>
<reference evidence="6" key="1">
    <citation type="submission" date="2022-10" db="EMBL/GenBank/DDBJ databases">
        <title>Tapping the CABI collections for fungal endophytes: first genome assemblies for Collariella, Neodidymelliopsis, Ascochyta clinopodiicola, Didymella pomorum, Didymosphaeria variabile, Neocosmospora piperis and Neocucurbitaria cava.</title>
        <authorList>
            <person name="Hill R."/>
        </authorList>
    </citation>
    <scope>NUCLEOTIDE SEQUENCE</scope>
    <source>
        <strain evidence="6">IMI 360193</strain>
    </source>
</reference>
<evidence type="ECO:0000256" key="3">
    <source>
        <dbReference type="ARBA" id="ARBA00022679"/>
    </source>
</evidence>
<keyword evidence="5" id="KW-0472">Membrane</keyword>
<gene>
    <name evidence="6" type="ORF">N0V87_009628</name>
</gene>